<comment type="caution">
    <text evidence="1">The sequence shown here is derived from an EMBL/GenBank/DDBJ whole genome shotgun (WGS) entry which is preliminary data.</text>
</comment>
<name>A0ACB5QTX5_9BURK</name>
<protein>
    <submittedName>
        <fullName evidence="1">Uncharacterized protein</fullName>
    </submittedName>
</protein>
<gene>
    <name evidence="1" type="ORF">CBA19CS22_17845</name>
</gene>
<proteinExistence type="predicted"/>
<organism evidence="1 2">
    <name type="scientific">Caballeronia novacaledonica</name>
    <dbReference type="NCBI Taxonomy" id="1544861"/>
    <lineage>
        <taxon>Bacteria</taxon>
        <taxon>Pseudomonadati</taxon>
        <taxon>Pseudomonadota</taxon>
        <taxon>Betaproteobacteria</taxon>
        <taxon>Burkholderiales</taxon>
        <taxon>Burkholderiaceae</taxon>
        <taxon>Caballeronia</taxon>
    </lineage>
</organism>
<dbReference type="Proteomes" id="UP001055013">
    <property type="component" value="Unassembled WGS sequence"/>
</dbReference>
<sequence length="681" mass="74231">MRYDVFVSYSHRDKAFAEKLEGTLKHYRSPLRSNLQRRLSVFRDEAEANGICLTEELSRALASSRKLIVICSPAARESAYVNEEIAAFVATRGASNVIPVLAAGMPNDGALRCGKTSEAAFPPALIDALDDTPWAPDFRDFDQKGTRIPKMWPAWFHLLAAIYEVARERIEQTERRRRVRRSLGTVAVMFVVAIAVAAQMRSASKREAEGFASLARRAFDSGNCALGIRYALSGLPPLGSTPLTYHSDEVEALFRNGVATCPDLGRIKATVSAAIVLPGAGRALGNFGDGHEPFAIVDLKDQKLVKKLEEKMIVFRNSPKIGIVKKDNVLHVYSTDTGETVAKMDGVSEKRNAVPSLRISVSDDAKLVAVSMPGRKMRLLNVATSQVTTPIPSEDFVASAFSRDDKYLIGVTNNSRKFDIRDIRNGSLAFETESPPEVSGAVFSPSGNLVAMWGQTGAEFWRPGQEKSPIKFADMERGAPSSVQNKAVMEIVFDQSGKRVAIVGLFHVFIWDVERNKVLSDFKQFFVSNVQFLPDGVNIIGSAARTSPQVASFLGIWRIADGKRIAAIPSPSGGDINSVGVSADGSRAAVGTNDSIAQLWDLSWLQLPPDIESLQRHVCTKGYIGAQPYTASELIDPILRGNPAVVSPCERRGPFSLTYWSGLLSLAKSKSGRVEEAPAQR</sequence>
<evidence type="ECO:0000313" key="2">
    <source>
        <dbReference type="Proteomes" id="UP001055013"/>
    </source>
</evidence>
<dbReference type="EMBL" id="BPUR01000009">
    <property type="protein sequence ID" value="GJH18433.1"/>
    <property type="molecule type" value="Genomic_DNA"/>
</dbReference>
<accession>A0ACB5QTX5</accession>
<reference evidence="1" key="1">
    <citation type="submission" date="2021-09" db="EMBL/GenBank/DDBJ databases">
        <title>Isolation and characterization of 3-chlorobenzoate degrading bacteria from soils in Shizuoka.</title>
        <authorList>
            <person name="Ifat A."/>
            <person name="Ogawa N."/>
            <person name="Kimbara K."/>
            <person name="Moriuchi R."/>
            <person name="Dohra H."/>
            <person name="Shintani M."/>
        </authorList>
    </citation>
    <scope>NUCLEOTIDE SEQUENCE</scope>
    <source>
        <strain evidence="1">19CS2-2</strain>
    </source>
</reference>
<evidence type="ECO:0000313" key="1">
    <source>
        <dbReference type="EMBL" id="GJH18433.1"/>
    </source>
</evidence>
<keyword evidence="2" id="KW-1185">Reference proteome</keyword>